<evidence type="ECO:0000256" key="1">
    <source>
        <dbReference type="SAM" id="MobiDB-lite"/>
    </source>
</evidence>
<name>A0A061SAT4_9CHLO</name>
<feature type="non-terminal residue" evidence="2">
    <location>
        <position position="1"/>
    </location>
</feature>
<accession>A0A061SAT4</accession>
<proteinExistence type="predicted"/>
<reference evidence="2" key="1">
    <citation type="submission" date="2014-05" db="EMBL/GenBank/DDBJ databases">
        <title>The transcriptome of the halophilic microalga Tetraselmis sp. GSL018 isolated from the Great Salt Lake, Utah.</title>
        <authorList>
            <person name="Jinkerson R.E."/>
            <person name="D'Adamo S."/>
            <person name="Posewitz M.C."/>
        </authorList>
    </citation>
    <scope>NUCLEOTIDE SEQUENCE</scope>
    <source>
        <strain evidence="2">GSL018</strain>
    </source>
</reference>
<dbReference type="EMBL" id="GBEZ01005174">
    <property type="protein sequence ID" value="JAC80104.1"/>
    <property type="molecule type" value="Transcribed_RNA"/>
</dbReference>
<protein>
    <submittedName>
        <fullName evidence="2">Uncharacterized protein</fullName>
    </submittedName>
</protein>
<gene>
    <name evidence="2" type="ORF">TSPGSL018_11053</name>
</gene>
<sequence length="33" mass="3818">DTVGSSSQDCIRNKNKRKEAVPSLFRRQFQGKH</sequence>
<evidence type="ECO:0000313" key="2">
    <source>
        <dbReference type="EMBL" id="JAC80104.1"/>
    </source>
</evidence>
<dbReference type="AlphaFoldDB" id="A0A061SAT4"/>
<feature type="compositionally biased region" description="Polar residues" evidence="1">
    <location>
        <begin position="1"/>
        <end position="10"/>
    </location>
</feature>
<feature type="region of interest" description="Disordered" evidence="1">
    <location>
        <begin position="1"/>
        <end position="33"/>
    </location>
</feature>
<organism evidence="2">
    <name type="scientific">Tetraselmis sp. GSL018</name>
    <dbReference type="NCBI Taxonomy" id="582737"/>
    <lineage>
        <taxon>Eukaryota</taxon>
        <taxon>Viridiplantae</taxon>
        <taxon>Chlorophyta</taxon>
        <taxon>core chlorophytes</taxon>
        <taxon>Chlorodendrophyceae</taxon>
        <taxon>Chlorodendrales</taxon>
        <taxon>Chlorodendraceae</taxon>
        <taxon>Tetraselmis</taxon>
    </lineage>
</organism>